<evidence type="ECO:0000256" key="7">
    <source>
        <dbReference type="ARBA" id="ARBA00048062"/>
    </source>
</evidence>
<sequence>MSVQDPKTPVRRRAGAKPSPLDFPAKVPFVETLGFELHRYGEGEAELRVDLDAGHLNTWDVAHGGVVMTLLDVAMAMAARSGNAAGQGVATIEMKTNFMRPAEHQLRAVGKLVHATATMAFCEGHVYDDRGQLCATASGTFKYLRGLAKRRAPTADQPDPETP</sequence>
<dbReference type="InterPro" id="IPR003736">
    <property type="entry name" value="PAAI_dom"/>
</dbReference>
<dbReference type="SUPFAM" id="SSF54637">
    <property type="entry name" value="Thioesterase/thiol ester dehydrase-isomerase"/>
    <property type="match status" value="1"/>
</dbReference>
<comment type="similarity">
    <text evidence="4">Belongs to the YigI thioesterase family.</text>
</comment>
<reference evidence="9 10" key="1">
    <citation type="submission" date="2024-04" db="EMBL/GenBank/DDBJ databases">
        <title>Novel species of the genus Ideonella isolated from streams.</title>
        <authorList>
            <person name="Lu H."/>
        </authorList>
    </citation>
    <scope>NUCLEOTIDE SEQUENCE [LARGE SCALE GENOMIC DNA]</scope>
    <source>
        <strain evidence="9 10">DXS22W</strain>
    </source>
</reference>
<evidence type="ECO:0000313" key="10">
    <source>
        <dbReference type="Proteomes" id="UP001365405"/>
    </source>
</evidence>
<comment type="catalytic activity">
    <reaction evidence="3">
        <text>a long-chain fatty acyl-CoA + H2O = a long-chain fatty acid + CoA + H(+)</text>
        <dbReference type="Rhea" id="RHEA:67680"/>
        <dbReference type="ChEBI" id="CHEBI:15377"/>
        <dbReference type="ChEBI" id="CHEBI:15378"/>
        <dbReference type="ChEBI" id="CHEBI:57287"/>
        <dbReference type="ChEBI" id="CHEBI:57560"/>
        <dbReference type="ChEBI" id="CHEBI:83139"/>
    </reaction>
</comment>
<evidence type="ECO:0000256" key="2">
    <source>
        <dbReference type="ARBA" id="ARBA00035880"/>
    </source>
</evidence>
<feature type="domain" description="Thioesterase" evidence="8">
    <location>
        <begin position="61"/>
        <end position="135"/>
    </location>
</feature>
<evidence type="ECO:0000256" key="3">
    <source>
        <dbReference type="ARBA" id="ARBA00036002"/>
    </source>
</evidence>
<name>A0ABU9CNH6_9BURK</name>
<comment type="catalytic activity">
    <reaction evidence="2">
        <text>a fatty acyl-CoA + H2O = a fatty acid + CoA + H(+)</text>
        <dbReference type="Rhea" id="RHEA:16781"/>
        <dbReference type="ChEBI" id="CHEBI:15377"/>
        <dbReference type="ChEBI" id="CHEBI:15378"/>
        <dbReference type="ChEBI" id="CHEBI:28868"/>
        <dbReference type="ChEBI" id="CHEBI:57287"/>
        <dbReference type="ChEBI" id="CHEBI:77636"/>
        <dbReference type="EC" id="3.1.2.20"/>
    </reaction>
</comment>
<dbReference type="PANTHER" id="PTHR43240">
    <property type="entry name" value="1,4-DIHYDROXY-2-NAPHTHOYL-COA THIOESTERASE 1"/>
    <property type="match status" value="1"/>
</dbReference>
<comment type="catalytic activity">
    <reaction evidence="7">
        <text>a medium-chain fatty acyl-CoA + H2O = a medium-chain fatty acid + CoA + H(+)</text>
        <dbReference type="Rhea" id="RHEA:68184"/>
        <dbReference type="ChEBI" id="CHEBI:15377"/>
        <dbReference type="ChEBI" id="CHEBI:15378"/>
        <dbReference type="ChEBI" id="CHEBI:57287"/>
        <dbReference type="ChEBI" id="CHEBI:59558"/>
        <dbReference type="ChEBI" id="CHEBI:90546"/>
    </reaction>
</comment>
<dbReference type="EMBL" id="JBBUTH010000009">
    <property type="protein sequence ID" value="MEK8052112.1"/>
    <property type="molecule type" value="Genomic_DNA"/>
</dbReference>
<dbReference type="InterPro" id="IPR029069">
    <property type="entry name" value="HotDog_dom_sf"/>
</dbReference>
<proteinExistence type="inferred from homology"/>
<comment type="caution">
    <text evidence="9">The sequence shown here is derived from an EMBL/GenBank/DDBJ whole genome shotgun (WGS) entry which is preliminary data.</text>
</comment>
<gene>
    <name evidence="9" type="ORF">AACH10_17805</name>
</gene>
<keyword evidence="10" id="KW-1185">Reference proteome</keyword>
<dbReference type="RefSeq" id="WP_341411829.1">
    <property type="nucleotide sequence ID" value="NZ_JBBUTH010000009.1"/>
</dbReference>
<accession>A0ABU9CNH6</accession>
<keyword evidence="1 9" id="KW-0378">Hydrolase</keyword>
<dbReference type="EC" id="3.1.2.20" evidence="5"/>
<protein>
    <recommendedName>
        <fullName evidence="6">Medium/long-chain acyl-CoA thioesterase YigI</fullName>
        <ecNumber evidence="5">3.1.2.20</ecNumber>
    </recommendedName>
</protein>
<evidence type="ECO:0000313" key="9">
    <source>
        <dbReference type="EMBL" id="MEK8052112.1"/>
    </source>
</evidence>
<dbReference type="Proteomes" id="UP001365405">
    <property type="component" value="Unassembled WGS sequence"/>
</dbReference>
<dbReference type="NCBIfam" id="TIGR00369">
    <property type="entry name" value="unchar_dom_1"/>
    <property type="match status" value="1"/>
</dbReference>
<evidence type="ECO:0000256" key="1">
    <source>
        <dbReference type="ARBA" id="ARBA00022801"/>
    </source>
</evidence>
<organism evidence="9 10">
    <name type="scientific">Pseudaquabacterium inlustre</name>
    <dbReference type="NCBI Taxonomy" id="2984192"/>
    <lineage>
        <taxon>Bacteria</taxon>
        <taxon>Pseudomonadati</taxon>
        <taxon>Pseudomonadota</taxon>
        <taxon>Betaproteobacteria</taxon>
        <taxon>Burkholderiales</taxon>
        <taxon>Sphaerotilaceae</taxon>
        <taxon>Pseudaquabacterium</taxon>
    </lineage>
</organism>
<evidence type="ECO:0000256" key="5">
    <source>
        <dbReference type="ARBA" id="ARBA00038894"/>
    </source>
</evidence>
<dbReference type="GO" id="GO:0016787">
    <property type="term" value="F:hydrolase activity"/>
    <property type="evidence" value="ECO:0007669"/>
    <property type="project" value="UniProtKB-KW"/>
</dbReference>
<evidence type="ECO:0000256" key="6">
    <source>
        <dbReference type="ARBA" id="ARBA00040062"/>
    </source>
</evidence>
<dbReference type="InterPro" id="IPR006683">
    <property type="entry name" value="Thioestr_dom"/>
</dbReference>
<dbReference type="Gene3D" id="3.10.129.10">
    <property type="entry name" value="Hotdog Thioesterase"/>
    <property type="match status" value="1"/>
</dbReference>
<dbReference type="CDD" id="cd03443">
    <property type="entry name" value="PaaI_thioesterase"/>
    <property type="match status" value="1"/>
</dbReference>
<evidence type="ECO:0000256" key="4">
    <source>
        <dbReference type="ARBA" id="ARBA00038381"/>
    </source>
</evidence>
<dbReference type="Pfam" id="PF03061">
    <property type="entry name" value="4HBT"/>
    <property type="match status" value="1"/>
</dbReference>
<evidence type="ECO:0000259" key="8">
    <source>
        <dbReference type="Pfam" id="PF03061"/>
    </source>
</evidence>
<dbReference type="PANTHER" id="PTHR43240:SF20">
    <property type="entry name" value="MEDIUM_LONG-CHAIN ACYL-COA THIOESTERASE YIGI"/>
    <property type="match status" value="1"/>
</dbReference>